<dbReference type="Proteomes" id="UP000035618">
    <property type="component" value="Unassembled WGS sequence"/>
</dbReference>
<accession>A0A837IU52</accession>
<name>A0A837IU52_9LACO</name>
<reference evidence="1 2" key="1">
    <citation type="journal article" date="2015" name="BMC Microbiol.">
        <title>Lactobacillus ruminis strains cluster according to their mammalian gut source.</title>
        <authorList>
            <person name="O' Donnell M.M."/>
            <person name="Harris H.M."/>
            <person name="Lynch D.B."/>
            <person name="Ross R.P."/>
            <person name="O'Toole P.W."/>
        </authorList>
    </citation>
    <scope>NUCLEOTIDE SEQUENCE [LARGE SCALE GENOMIC DNA]</scope>
    <source>
        <strain evidence="1 2">ATCC 27780</strain>
    </source>
</reference>
<proteinExistence type="predicted"/>
<evidence type="ECO:0000313" key="2">
    <source>
        <dbReference type="Proteomes" id="UP000035618"/>
    </source>
</evidence>
<dbReference type="AlphaFoldDB" id="A0A837IU52"/>
<comment type="caution">
    <text evidence="1">The sequence shown here is derived from an EMBL/GenBank/DDBJ whole genome shotgun (WGS) entry which is preliminary data.</text>
</comment>
<sequence>MSRASVSEGQVDKKQTSALVLLLDVLIHENENSLFFLASILAFNCRAYAKKPDDLQLIANHPVFQFEN</sequence>
<gene>
    <name evidence="1" type="ORF">LRB_413</name>
</gene>
<protein>
    <submittedName>
        <fullName evidence="1">Uncharacterized protein</fullName>
    </submittedName>
</protein>
<dbReference type="EMBL" id="JHAJ01000020">
    <property type="protein sequence ID" value="KLA47079.1"/>
    <property type="molecule type" value="Genomic_DNA"/>
</dbReference>
<evidence type="ECO:0000313" key="1">
    <source>
        <dbReference type="EMBL" id="KLA47079.1"/>
    </source>
</evidence>
<organism evidence="1 2">
    <name type="scientific">Ligilactobacillus ruminis</name>
    <dbReference type="NCBI Taxonomy" id="1623"/>
    <lineage>
        <taxon>Bacteria</taxon>
        <taxon>Bacillati</taxon>
        <taxon>Bacillota</taxon>
        <taxon>Bacilli</taxon>
        <taxon>Lactobacillales</taxon>
        <taxon>Lactobacillaceae</taxon>
        <taxon>Ligilactobacillus</taxon>
    </lineage>
</organism>